<dbReference type="Gene3D" id="2.60.120.10">
    <property type="entry name" value="Jelly Rolls"/>
    <property type="match status" value="1"/>
</dbReference>
<accession>A0A1G2FXA8</accession>
<gene>
    <name evidence="1" type="ORF">A2W41_03100</name>
</gene>
<dbReference type="Proteomes" id="UP000176700">
    <property type="component" value="Unassembled WGS sequence"/>
</dbReference>
<organism evidence="1 2">
    <name type="scientific">Candidatus Ryanbacteria bacterium RIFCSPHIGHO2_01_45_13</name>
    <dbReference type="NCBI Taxonomy" id="1802112"/>
    <lineage>
        <taxon>Bacteria</taxon>
        <taxon>Candidatus Ryaniibacteriota</taxon>
    </lineage>
</organism>
<evidence type="ECO:0000313" key="1">
    <source>
        <dbReference type="EMBL" id="OGZ42703.1"/>
    </source>
</evidence>
<dbReference type="EMBL" id="MHNI01000014">
    <property type="protein sequence ID" value="OGZ42703.1"/>
    <property type="molecule type" value="Genomic_DNA"/>
</dbReference>
<dbReference type="SUPFAM" id="SSF51182">
    <property type="entry name" value="RmlC-like cupins"/>
    <property type="match status" value="1"/>
</dbReference>
<name>A0A1G2FXA8_9BACT</name>
<evidence type="ECO:0000313" key="2">
    <source>
        <dbReference type="Proteomes" id="UP000176700"/>
    </source>
</evidence>
<dbReference type="AlphaFoldDB" id="A0A1G2FXA8"/>
<sequence length="99" mass="11432">MTDPISVSPEVYQVIFENDHVRVIDAQWWPGQKDEMHSHPQFTIYALTDFNLRAYFPDGSSKIMSGKERGITHHDPVEMHAIENMGSAYTRILIIESKK</sequence>
<protein>
    <recommendedName>
        <fullName evidence="3">Cytoplasmic protein</fullName>
    </recommendedName>
</protein>
<dbReference type="InterPro" id="IPR014710">
    <property type="entry name" value="RmlC-like_jellyroll"/>
</dbReference>
<evidence type="ECO:0008006" key="3">
    <source>
        <dbReference type="Google" id="ProtNLM"/>
    </source>
</evidence>
<reference evidence="1 2" key="1">
    <citation type="journal article" date="2016" name="Nat. Commun.">
        <title>Thousands of microbial genomes shed light on interconnected biogeochemical processes in an aquifer system.</title>
        <authorList>
            <person name="Anantharaman K."/>
            <person name="Brown C.T."/>
            <person name="Hug L.A."/>
            <person name="Sharon I."/>
            <person name="Castelle C.J."/>
            <person name="Probst A.J."/>
            <person name="Thomas B.C."/>
            <person name="Singh A."/>
            <person name="Wilkins M.J."/>
            <person name="Karaoz U."/>
            <person name="Brodie E.L."/>
            <person name="Williams K.H."/>
            <person name="Hubbard S.S."/>
            <person name="Banfield J.F."/>
        </authorList>
    </citation>
    <scope>NUCLEOTIDE SEQUENCE [LARGE SCALE GENOMIC DNA]</scope>
</reference>
<dbReference type="InterPro" id="IPR011051">
    <property type="entry name" value="RmlC_Cupin_sf"/>
</dbReference>
<comment type="caution">
    <text evidence="1">The sequence shown here is derived from an EMBL/GenBank/DDBJ whole genome shotgun (WGS) entry which is preliminary data.</text>
</comment>
<proteinExistence type="predicted"/>